<keyword evidence="2" id="KW-1185">Reference proteome</keyword>
<evidence type="ECO:0000313" key="2">
    <source>
        <dbReference type="Proteomes" id="UP001143856"/>
    </source>
</evidence>
<sequence>MAPFQPLLRVLTLVIMACAYSVNADRSHYHHWYPQYSSYFANIARTACSADIQIYQKGNPPGFRSSCEDTLTQEQCASAGVIACLLEHTTEDIKANIAAAAVVLGLLPTTLSLAGSSTAEIGLLALRRPILALFLSTGAPAVSPIRAFDYREPIHMLRDGGAGFIAMFKLSEPWAITLSILQYVVVIGATANLIQVSWTLGTQAVISFCSDNPYQPLLWSLFALIIHVFGTIAVHLRVRLESDAGSSPEKIEWGQRSFISIVWAKAGSEFTLSSSRPGAILHIRKEMPMFYLFSWFTSIGTIVHIIYGTLLFSGTLFVGTEDAILVVFRYFLSTVVCRIILMMEISGMRQSTKVLQQLADDGVSLVRRETEV</sequence>
<protein>
    <submittedName>
        <fullName evidence="1">Uncharacterized protein</fullName>
    </submittedName>
</protein>
<organism evidence="1 2">
    <name type="scientific">Xylaria curta</name>
    <dbReference type="NCBI Taxonomy" id="42375"/>
    <lineage>
        <taxon>Eukaryota</taxon>
        <taxon>Fungi</taxon>
        <taxon>Dikarya</taxon>
        <taxon>Ascomycota</taxon>
        <taxon>Pezizomycotina</taxon>
        <taxon>Sordariomycetes</taxon>
        <taxon>Xylariomycetidae</taxon>
        <taxon>Xylariales</taxon>
        <taxon>Xylariaceae</taxon>
        <taxon>Xylaria</taxon>
    </lineage>
</organism>
<gene>
    <name evidence="1" type="ORF">NUW58_g5644</name>
</gene>
<evidence type="ECO:0000313" key="1">
    <source>
        <dbReference type="EMBL" id="KAJ2985236.1"/>
    </source>
</evidence>
<reference evidence="1" key="1">
    <citation type="submission" date="2022-10" db="EMBL/GenBank/DDBJ databases">
        <title>Genome Sequence of Xylaria curta.</title>
        <authorList>
            <person name="Buettner E."/>
        </authorList>
    </citation>
    <scope>NUCLEOTIDE SEQUENCE</scope>
    <source>
        <strain evidence="1">Babe10</strain>
    </source>
</reference>
<dbReference type="Proteomes" id="UP001143856">
    <property type="component" value="Unassembled WGS sequence"/>
</dbReference>
<dbReference type="EMBL" id="JAPDGR010001138">
    <property type="protein sequence ID" value="KAJ2985236.1"/>
    <property type="molecule type" value="Genomic_DNA"/>
</dbReference>
<comment type="caution">
    <text evidence="1">The sequence shown here is derived from an EMBL/GenBank/DDBJ whole genome shotgun (WGS) entry which is preliminary data.</text>
</comment>
<proteinExistence type="predicted"/>
<accession>A0ACC1P1V0</accession>
<name>A0ACC1P1V0_9PEZI</name>